<keyword evidence="2" id="KW-1185">Reference proteome</keyword>
<sequence length="88" mass="10238">KSVPATPIAVNHKQNEQFDRRHGAVKREFKDGDLVYAEYHQCNTKSWIPGHVVERKGSVNYIVQLDLEGRQRIVISHVNQLRPRYDAE</sequence>
<dbReference type="EMBL" id="JBEHCU010001825">
    <property type="protein sequence ID" value="KAL1403265.1"/>
    <property type="molecule type" value="Genomic_DNA"/>
</dbReference>
<proteinExistence type="predicted"/>
<feature type="non-terminal residue" evidence="1">
    <location>
        <position position="88"/>
    </location>
</feature>
<accession>A0ABD1DVS4</accession>
<evidence type="ECO:0000313" key="1">
    <source>
        <dbReference type="EMBL" id="KAL1403265.1"/>
    </source>
</evidence>
<feature type="non-terminal residue" evidence="1">
    <location>
        <position position="1"/>
    </location>
</feature>
<organism evidence="1 2">
    <name type="scientific">Culex pipiens pipiens</name>
    <name type="common">Northern house mosquito</name>
    <dbReference type="NCBI Taxonomy" id="38569"/>
    <lineage>
        <taxon>Eukaryota</taxon>
        <taxon>Metazoa</taxon>
        <taxon>Ecdysozoa</taxon>
        <taxon>Arthropoda</taxon>
        <taxon>Hexapoda</taxon>
        <taxon>Insecta</taxon>
        <taxon>Pterygota</taxon>
        <taxon>Neoptera</taxon>
        <taxon>Endopterygota</taxon>
        <taxon>Diptera</taxon>
        <taxon>Nematocera</taxon>
        <taxon>Culicoidea</taxon>
        <taxon>Culicidae</taxon>
        <taxon>Culicinae</taxon>
        <taxon>Culicini</taxon>
        <taxon>Culex</taxon>
        <taxon>Culex</taxon>
    </lineage>
</organism>
<evidence type="ECO:0000313" key="2">
    <source>
        <dbReference type="Proteomes" id="UP001562425"/>
    </source>
</evidence>
<comment type="caution">
    <text evidence="1">The sequence shown here is derived from an EMBL/GenBank/DDBJ whole genome shotgun (WGS) entry which is preliminary data.</text>
</comment>
<dbReference type="AlphaFoldDB" id="A0ABD1DVS4"/>
<name>A0ABD1DVS4_CULPP</name>
<gene>
    <name evidence="1" type="ORF">pipiens_019440</name>
</gene>
<dbReference type="Proteomes" id="UP001562425">
    <property type="component" value="Unassembled WGS sequence"/>
</dbReference>
<reference evidence="1 2" key="1">
    <citation type="submission" date="2024-05" db="EMBL/GenBank/DDBJ databases">
        <title>Culex pipiens pipiens assembly and annotation.</title>
        <authorList>
            <person name="Alout H."/>
            <person name="Durand T."/>
        </authorList>
    </citation>
    <scope>NUCLEOTIDE SEQUENCE [LARGE SCALE GENOMIC DNA]</scope>
    <source>
        <strain evidence="1">HA-2024</strain>
        <tissue evidence="1">Whole body</tissue>
    </source>
</reference>
<protein>
    <submittedName>
        <fullName evidence="1">Uncharacterized protein</fullName>
    </submittedName>
</protein>